<evidence type="ECO:0000313" key="2">
    <source>
        <dbReference type="Proteomes" id="UP001346149"/>
    </source>
</evidence>
<organism evidence="1 2">
    <name type="scientific">Trapa natans</name>
    <name type="common">Water chestnut</name>
    <dbReference type="NCBI Taxonomy" id="22666"/>
    <lineage>
        <taxon>Eukaryota</taxon>
        <taxon>Viridiplantae</taxon>
        <taxon>Streptophyta</taxon>
        <taxon>Embryophyta</taxon>
        <taxon>Tracheophyta</taxon>
        <taxon>Spermatophyta</taxon>
        <taxon>Magnoliopsida</taxon>
        <taxon>eudicotyledons</taxon>
        <taxon>Gunneridae</taxon>
        <taxon>Pentapetalae</taxon>
        <taxon>rosids</taxon>
        <taxon>malvids</taxon>
        <taxon>Myrtales</taxon>
        <taxon>Lythraceae</taxon>
        <taxon>Trapa</taxon>
    </lineage>
</organism>
<reference evidence="1 2" key="1">
    <citation type="journal article" date="2023" name="Hortic Res">
        <title>Pangenome of water caltrop reveals structural variations and asymmetric subgenome divergence after allopolyploidization.</title>
        <authorList>
            <person name="Zhang X."/>
            <person name="Chen Y."/>
            <person name="Wang L."/>
            <person name="Yuan Y."/>
            <person name="Fang M."/>
            <person name="Shi L."/>
            <person name="Lu R."/>
            <person name="Comes H.P."/>
            <person name="Ma Y."/>
            <person name="Chen Y."/>
            <person name="Huang G."/>
            <person name="Zhou Y."/>
            <person name="Zheng Z."/>
            <person name="Qiu Y."/>
        </authorList>
    </citation>
    <scope>NUCLEOTIDE SEQUENCE [LARGE SCALE GENOMIC DNA]</scope>
    <source>
        <strain evidence="1">F231</strain>
    </source>
</reference>
<accession>A0AAN7R851</accession>
<gene>
    <name evidence="1" type="ORF">SAY86_016847</name>
</gene>
<keyword evidence="2" id="KW-1185">Reference proteome</keyword>
<sequence>MEEYAWRLEKGYLKKAFYGARGPTISTKVSNYPPCPKPELINAGGIILLFLFQDEKVRSAGCSSISRQSQRPAPLVRSTTDYMHDNPPLMPLMLYCTIILQFQ</sequence>
<name>A0AAN7R851_TRANT</name>
<proteinExistence type="predicted"/>
<evidence type="ECO:0000313" key="1">
    <source>
        <dbReference type="EMBL" id="KAK4789543.1"/>
    </source>
</evidence>
<comment type="caution">
    <text evidence="1">The sequence shown here is derived from an EMBL/GenBank/DDBJ whole genome shotgun (WGS) entry which is preliminary data.</text>
</comment>
<protein>
    <submittedName>
        <fullName evidence="1">Uncharacterized protein</fullName>
    </submittedName>
</protein>
<dbReference type="Proteomes" id="UP001346149">
    <property type="component" value="Unassembled WGS sequence"/>
</dbReference>
<dbReference type="AlphaFoldDB" id="A0AAN7R851"/>
<dbReference type="EMBL" id="JAXQNO010000010">
    <property type="protein sequence ID" value="KAK4789543.1"/>
    <property type="molecule type" value="Genomic_DNA"/>
</dbReference>